<evidence type="ECO:0000256" key="1">
    <source>
        <dbReference type="SAM" id="MobiDB-lite"/>
    </source>
</evidence>
<name>A0AAV2QUU7_MEGNR</name>
<proteinExistence type="predicted"/>
<comment type="caution">
    <text evidence="2">The sequence shown here is derived from an EMBL/GenBank/DDBJ whole genome shotgun (WGS) entry which is preliminary data.</text>
</comment>
<feature type="region of interest" description="Disordered" evidence="1">
    <location>
        <begin position="81"/>
        <end position="116"/>
    </location>
</feature>
<protein>
    <submittedName>
        <fullName evidence="2">Uncharacterized protein</fullName>
    </submittedName>
</protein>
<dbReference type="EMBL" id="CAXKWB010011921">
    <property type="protein sequence ID" value="CAL4102734.1"/>
    <property type="molecule type" value="Genomic_DNA"/>
</dbReference>
<feature type="compositionally biased region" description="Polar residues" evidence="1">
    <location>
        <begin position="164"/>
        <end position="176"/>
    </location>
</feature>
<keyword evidence="3" id="KW-1185">Reference proteome</keyword>
<evidence type="ECO:0000313" key="2">
    <source>
        <dbReference type="EMBL" id="CAL4102734.1"/>
    </source>
</evidence>
<accession>A0AAV2QUU7</accession>
<feature type="non-terminal residue" evidence="2">
    <location>
        <position position="249"/>
    </location>
</feature>
<feature type="region of interest" description="Disordered" evidence="1">
    <location>
        <begin position="147"/>
        <end position="180"/>
    </location>
</feature>
<organism evidence="2 3">
    <name type="scientific">Meganyctiphanes norvegica</name>
    <name type="common">Northern krill</name>
    <name type="synonym">Thysanopoda norvegica</name>
    <dbReference type="NCBI Taxonomy" id="48144"/>
    <lineage>
        <taxon>Eukaryota</taxon>
        <taxon>Metazoa</taxon>
        <taxon>Ecdysozoa</taxon>
        <taxon>Arthropoda</taxon>
        <taxon>Crustacea</taxon>
        <taxon>Multicrustacea</taxon>
        <taxon>Malacostraca</taxon>
        <taxon>Eumalacostraca</taxon>
        <taxon>Eucarida</taxon>
        <taxon>Euphausiacea</taxon>
        <taxon>Euphausiidae</taxon>
        <taxon>Meganyctiphanes</taxon>
    </lineage>
</organism>
<dbReference type="Proteomes" id="UP001497623">
    <property type="component" value="Unassembled WGS sequence"/>
</dbReference>
<evidence type="ECO:0000313" key="3">
    <source>
        <dbReference type="Proteomes" id="UP001497623"/>
    </source>
</evidence>
<feature type="non-terminal residue" evidence="2">
    <location>
        <position position="1"/>
    </location>
</feature>
<gene>
    <name evidence="2" type="ORF">MNOR_LOCUS17379</name>
</gene>
<dbReference type="AlphaFoldDB" id="A0AAV2QUU7"/>
<sequence>DQATGSQIASDMFNVTCSYRGCFYNTGDAHLKQVVYLLQKHVKIHGVIIPAPSTPPQPATVNKPTMMLPTSTKLAATKVEQNTPQLAETEGRPHATENTPESCVNESRDTPENPRSTLDTCWHKPSQQLGAPNTATVVPTTVLKHTMTTEMSRPPTATLEHTDPSTQLPPVTSADSTNKKIHIQQTTHKDERKQLIISKPEAKKTISKKPPSKVAVTAKSQAYIKPNVRKILATNKLFHIKRSLKKPLA</sequence>
<reference evidence="2 3" key="1">
    <citation type="submission" date="2024-05" db="EMBL/GenBank/DDBJ databases">
        <authorList>
            <person name="Wallberg A."/>
        </authorList>
    </citation>
    <scope>NUCLEOTIDE SEQUENCE [LARGE SCALE GENOMIC DNA]</scope>
</reference>
<feature type="compositionally biased region" description="Polar residues" evidence="1">
    <location>
        <begin position="96"/>
        <end position="105"/>
    </location>
</feature>